<reference evidence="1" key="1">
    <citation type="journal article" date="2020" name="Stud. Mycol.">
        <title>101 Dothideomycetes genomes: a test case for predicting lifestyles and emergence of pathogens.</title>
        <authorList>
            <person name="Haridas S."/>
            <person name="Albert R."/>
            <person name="Binder M."/>
            <person name="Bloem J."/>
            <person name="Labutti K."/>
            <person name="Salamov A."/>
            <person name="Andreopoulos B."/>
            <person name="Baker S."/>
            <person name="Barry K."/>
            <person name="Bills G."/>
            <person name="Bluhm B."/>
            <person name="Cannon C."/>
            <person name="Castanera R."/>
            <person name="Culley D."/>
            <person name="Daum C."/>
            <person name="Ezra D."/>
            <person name="Gonzalez J."/>
            <person name="Henrissat B."/>
            <person name="Kuo A."/>
            <person name="Liang C."/>
            <person name="Lipzen A."/>
            <person name="Lutzoni F."/>
            <person name="Magnuson J."/>
            <person name="Mondo S."/>
            <person name="Nolan M."/>
            <person name="Ohm R."/>
            <person name="Pangilinan J."/>
            <person name="Park H.-J."/>
            <person name="Ramirez L."/>
            <person name="Alfaro M."/>
            <person name="Sun H."/>
            <person name="Tritt A."/>
            <person name="Yoshinaga Y."/>
            <person name="Zwiers L.-H."/>
            <person name="Turgeon B."/>
            <person name="Goodwin S."/>
            <person name="Spatafora J."/>
            <person name="Crous P."/>
            <person name="Grigoriev I."/>
        </authorList>
    </citation>
    <scope>NUCLEOTIDE SEQUENCE</scope>
    <source>
        <strain evidence="1">ATCC 200398</strain>
    </source>
</reference>
<protein>
    <submittedName>
        <fullName evidence="1">FAD/NAD(P)-binding domain-containing protein</fullName>
    </submittedName>
</protein>
<name>A0ACB6QSX6_9PLEO</name>
<feature type="non-terminal residue" evidence="1">
    <location>
        <position position="439"/>
    </location>
</feature>
<comment type="caution">
    <text evidence="1">The sequence shown here is derived from an EMBL/GenBank/DDBJ whole genome shotgun (WGS) entry which is preliminary data.</text>
</comment>
<organism evidence="1 2">
    <name type="scientific">Lindgomyces ingoldianus</name>
    <dbReference type="NCBI Taxonomy" id="673940"/>
    <lineage>
        <taxon>Eukaryota</taxon>
        <taxon>Fungi</taxon>
        <taxon>Dikarya</taxon>
        <taxon>Ascomycota</taxon>
        <taxon>Pezizomycotina</taxon>
        <taxon>Dothideomycetes</taxon>
        <taxon>Pleosporomycetidae</taxon>
        <taxon>Pleosporales</taxon>
        <taxon>Lindgomycetaceae</taxon>
        <taxon>Lindgomyces</taxon>
    </lineage>
</organism>
<accession>A0ACB6QSX6</accession>
<evidence type="ECO:0000313" key="1">
    <source>
        <dbReference type="EMBL" id="KAF2470134.1"/>
    </source>
</evidence>
<dbReference type="Proteomes" id="UP000799755">
    <property type="component" value="Unassembled WGS sequence"/>
</dbReference>
<gene>
    <name evidence="1" type="ORF">BDR25DRAFT_153733</name>
</gene>
<keyword evidence="2" id="KW-1185">Reference proteome</keyword>
<evidence type="ECO:0000313" key="2">
    <source>
        <dbReference type="Proteomes" id="UP000799755"/>
    </source>
</evidence>
<dbReference type="EMBL" id="MU003509">
    <property type="protein sequence ID" value="KAF2470134.1"/>
    <property type="molecule type" value="Genomic_DNA"/>
</dbReference>
<feature type="non-terminal residue" evidence="1">
    <location>
        <position position="1"/>
    </location>
</feature>
<sequence>LSGKHIILAGAGISSLSFAISLHKLWPSLSNSNPRSTPPRLTLYDRDSSAAPAGREGYSLSIRSDAPSAGVQTLLKMGMLEPMLERAVTSIGDEEEGSEKGGFVVWDHGWREVLKVRSKVPVGCPVSGMRVSRKALRQTLVEAAEELEGVEIIWGTAITGLSPAPSADRGISTGNGNGDILVHLSNSHTATCDLLIDASGSSSKPRTLLRPTDTLQFAGPVVIAGTCPLSTSPSTSSHDYGMILPGTGHCLFIAPINSTGLGWALSWKQGDPVTPKKQPLEVDEVVALLEEARQKGVPAFGPRFAQMLDQTQKGSVMMFNAMDKPGFAHTSDPTYITSPSPALQSLAGKVVFLGDANHAVSPFAGNGANLAIMDGWAFAEALVQSTDAEEALKRYDGVAVRKAEKVVRMSHFVIRVAHSGGWALWGWMWVLRLLRLLFF</sequence>
<proteinExistence type="predicted"/>